<dbReference type="Pfam" id="PF05192">
    <property type="entry name" value="MutS_III"/>
    <property type="match status" value="1"/>
</dbReference>
<dbReference type="Pfam" id="PF01624">
    <property type="entry name" value="MutS_I"/>
    <property type="match status" value="1"/>
</dbReference>
<dbReference type="OrthoDB" id="2534523at2759"/>
<dbReference type="RefSeq" id="XP_031853694.1">
    <property type="nucleotide sequence ID" value="XM_031997803.1"/>
</dbReference>
<dbReference type="InterPro" id="IPR000432">
    <property type="entry name" value="DNA_mismatch_repair_MutS_C"/>
</dbReference>
<protein>
    <recommendedName>
        <fullName evidence="7">DNA mismatch repair proteins mutS family domain-containing protein</fullName>
    </recommendedName>
</protein>
<dbReference type="PROSITE" id="PS00486">
    <property type="entry name" value="DNA_MISMATCH_REPAIR_2"/>
    <property type="match status" value="1"/>
</dbReference>
<keyword evidence="2" id="KW-0547">Nucleotide-binding</keyword>
<keyword evidence="5" id="KW-0238">DNA-binding</keyword>
<dbReference type="GO" id="GO:0030983">
    <property type="term" value="F:mismatched DNA binding"/>
    <property type="evidence" value="ECO:0007669"/>
    <property type="project" value="InterPro"/>
</dbReference>
<dbReference type="Gene3D" id="1.10.1420.10">
    <property type="match status" value="3"/>
</dbReference>
<dbReference type="SUPFAM" id="SSF55271">
    <property type="entry name" value="DNA repair protein MutS, domain I"/>
    <property type="match status" value="1"/>
</dbReference>
<dbReference type="InterPro" id="IPR045076">
    <property type="entry name" value="MutS"/>
</dbReference>
<dbReference type="Pfam" id="PF05188">
    <property type="entry name" value="MutS_II"/>
    <property type="match status" value="1"/>
</dbReference>
<evidence type="ECO:0000256" key="5">
    <source>
        <dbReference type="ARBA" id="ARBA00023125"/>
    </source>
</evidence>
<dbReference type="Gene3D" id="3.30.420.110">
    <property type="entry name" value="MutS, connector domain"/>
    <property type="match status" value="1"/>
</dbReference>
<evidence type="ECO:0000256" key="2">
    <source>
        <dbReference type="ARBA" id="ARBA00022741"/>
    </source>
</evidence>
<evidence type="ECO:0000256" key="6">
    <source>
        <dbReference type="ARBA" id="ARBA00023204"/>
    </source>
</evidence>
<gene>
    <name evidence="8" type="ORF">SAPINGB_P003085</name>
</gene>
<dbReference type="SUPFAM" id="SSF48334">
    <property type="entry name" value="DNA repair protein MutS, domain III"/>
    <property type="match status" value="1"/>
</dbReference>
<keyword evidence="4" id="KW-0067">ATP-binding</keyword>
<dbReference type="Gene3D" id="3.40.50.300">
    <property type="entry name" value="P-loop containing nucleotide triphosphate hydrolases"/>
    <property type="match status" value="1"/>
</dbReference>
<dbReference type="PANTHER" id="PTHR11361:SF34">
    <property type="entry name" value="DNA MISMATCH REPAIR PROTEIN MSH1, MITOCHONDRIAL"/>
    <property type="match status" value="1"/>
</dbReference>
<dbReference type="PANTHER" id="PTHR11361">
    <property type="entry name" value="DNA MISMATCH REPAIR PROTEIN MUTS FAMILY MEMBER"/>
    <property type="match status" value="1"/>
</dbReference>
<dbReference type="GO" id="GO:0043504">
    <property type="term" value="P:mitochondrial DNA repair"/>
    <property type="evidence" value="ECO:0007669"/>
    <property type="project" value="TreeGrafter"/>
</dbReference>
<dbReference type="InterPro" id="IPR007695">
    <property type="entry name" value="DNA_mismatch_repair_MutS-lik_N"/>
</dbReference>
<dbReference type="GeneID" id="43581903"/>
<dbReference type="EMBL" id="CABVLU010000002">
    <property type="protein sequence ID" value="VVT51405.1"/>
    <property type="molecule type" value="Genomic_DNA"/>
</dbReference>
<reference evidence="8 9" key="1">
    <citation type="submission" date="2019-09" db="EMBL/GenBank/DDBJ databases">
        <authorList>
            <person name="Brejova B."/>
        </authorList>
    </citation>
    <scope>NUCLEOTIDE SEQUENCE [LARGE SCALE GENOMIC DNA]</scope>
</reference>
<keyword evidence="9" id="KW-1185">Reference proteome</keyword>
<sequence>MLSLVRRRPLQLAVCLARNSTSRCIQSNSRARKPPKIEVLTLEQLDYDENGKKIEVPRSMQMIPLDPGESLPILPEEFPPLAGNAPRNLLEQIRRAIDSHPGSVVLTQVGSFYELYFEQAEEFGPKMGLRIAKKKVGSRSNPYTYPMSGFPLYQLGKYLRVLVQELQIPVAIYDQCDKSLPEDMLVTRSGPKFNRELTRFVTPGTLLDESFMDWRSNNYLLSVVLPEPSKDGTIPDDATIGLAWVNLGIGSFYVESTTASNLASLLARIQPSEVLVDKSIFPEEAPAETLSKLNQEFSGIENFYVRAVTFNLRNQLSFCAEVFNKDLDTMSQILHSMTPPERHAIVVILKYIKKNLPKYPFSLQLPERKKSNSIMKIDMRSRHALELLKPIRDGYARTGTLFSSIKKTVSDSGTRLLTEWIKEPSLELDEINKRHEVVEELLINRHFLDRLRDYIQSTEDPARVIQKFGLGKGTILDLYTLAQDLEVFHTIRKEIKAAKHLPRRKSQLKEMMSTFVSCNDITKAILGDIHESVLQESEAQESSEDLDEGLDPETALKRAASMETTLTPPKSRTANDVDDWVIKQTASRKLKKLHKELEQAKTKVGVLEMYFKERYQDRGLTPILKWNTTIGYHVSLQGKITEVSIHPDDLVHVHTRNKTSATMHSAEWLELGTKTDEIRMEIRQEERAIMNALKKKVLEKKRDLIANCYLIDRLDVLSGFAILAADRQLVRPKMNEGTVTNIDQGRHLFVEQGLLNKNKSFTPNGCTLGAPQFPSTWLITGPNMGGKSTFLRQVALISVLAQLGSFVPAAHAELGIVDQIFCRVGAGDSLFNGESTFMVEMKETINILSNATPRSLAVLDEVGRGTSSRDGVSIAFATLVHLSKINRCRTLFATHFGPELYALLSQRKKKGEEEEEEGSGGMVMLQENDIGYYCTQILIPDLPQLENATEQQENDRFYNEGVVFNHSLIKGVCDDSHGLRIAVLAKIPRKAFDYARYALNKLPKETIKIDIRDDE</sequence>
<dbReference type="SUPFAM" id="SSF53150">
    <property type="entry name" value="DNA repair protein MutS, domain II"/>
    <property type="match status" value="1"/>
</dbReference>
<dbReference type="InterPro" id="IPR027417">
    <property type="entry name" value="P-loop_NTPase"/>
</dbReference>
<dbReference type="InterPro" id="IPR036678">
    <property type="entry name" value="MutS_con_dom_sf"/>
</dbReference>
<dbReference type="InterPro" id="IPR017261">
    <property type="entry name" value="DNA_mismatch_repair_MutS/MSH"/>
</dbReference>
<evidence type="ECO:0000256" key="4">
    <source>
        <dbReference type="ARBA" id="ARBA00022840"/>
    </source>
</evidence>
<dbReference type="PIRSF" id="PIRSF037677">
    <property type="entry name" value="DNA_mis_repair_Msh6"/>
    <property type="match status" value="1"/>
</dbReference>
<dbReference type="Proteomes" id="UP000398389">
    <property type="component" value="Unassembled WGS sequence"/>
</dbReference>
<evidence type="ECO:0000259" key="7">
    <source>
        <dbReference type="PROSITE" id="PS00486"/>
    </source>
</evidence>
<comment type="similarity">
    <text evidence="1">Belongs to the DNA mismatch repair MutS family.</text>
</comment>
<dbReference type="Gene3D" id="3.40.1170.10">
    <property type="entry name" value="DNA repair protein MutS, domain I"/>
    <property type="match status" value="1"/>
</dbReference>
<name>A0A5E8BPG2_9ASCO</name>
<dbReference type="InterPro" id="IPR007696">
    <property type="entry name" value="DNA_mismatch_repair_MutS_core"/>
</dbReference>
<dbReference type="InterPro" id="IPR036187">
    <property type="entry name" value="DNA_mismatch_repair_MutS_sf"/>
</dbReference>
<dbReference type="SUPFAM" id="SSF52540">
    <property type="entry name" value="P-loop containing nucleoside triphosphate hydrolases"/>
    <property type="match status" value="1"/>
</dbReference>
<dbReference type="InterPro" id="IPR007860">
    <property type="entry name" value="DNA_mmatch_repair_MutS_con_dom"/>
</dbReference>
<dbReference type="InterPro" id="IPR016151">
    <property type="entry name" value="DNA_mismatch_repair_MutS_N"/>
</dbReference>
<dbReference type="AlphaFoldDB" id="A0A5E8BPG2"/>
<proteinExistence type="inferred from homology"/>
<evidence type="ECO:0000256" key="1">
    <source>
        <dbReference type="ARBA" id="ARBA00006271"/>
    </source>
</evidence>
<dbReference type="SMART" id="SM00534">
    <property type="entry name" value="MUTSac"/>
    <property type="match status" value="1"/>
</dbReference>
<dbReference type="GO" id="GO:0140664">
    <property type="term" value="F:ATP-dependent DNA damage sensor activity"/>
    <property type="evidence" value="ECO:0007669"/>
    <property type="project" value="InterPro"/>
</dbReference>
<evidence type="ECO:0000313" key="8">
    <source>
        <dbReference type="EMBL" id="VVT51405.1"/>
    </source>
</evidence>
<dbReference type="SMART" id="SM00533">
    <property type="entry name" value="MUTSd"/>
    <property type="match status" value="1"/>
</dbReference>
<organism evidence="8 9">
    <name type="scientific">Magnusiomyces paraingens</name>
    <dbReference type="NCBI Taxonomy" id="2606893"/>
    <lineage>
        <taxon>Eukaryota</taxon>
        <taxon>Fungi</taxon>
        <taxon>Dikarya</taxon>
        <taxon>Ascomycota</taxon>
        <taxon>Saccharomycotina</taxon>
        <taxon>Dipodascomycetes</taxon>
        <taxon>Dipodascales</taxon>
        <taxon>Dipodascaceae</taxon>
        <taxon>Magnusiomyces</taxon>
    </lineage>
</organism>
<evidence type="ECO:0000313" key="9">
    <source>
        <dbReference type="Proteomes" id="UP000398389"/>
    </source>
</evidence>
<keyword evidence="6" id="KW-0234">DNA repair</keyword>
<dbReference type="GO" id="GO:0006298">
    <property type="term" value="P:mismatch repair"/>
    <property type="evidence" value="ECO:0007669"/>
    <property type="project" value="InterPro"/>
</dbReference>
<keyword evidence="3" id="KW-0227">DNA damage</keyword>
<dbReference type="GO" id="GO:0005634">
    <property type="term" value="C:nucleus"/>
    <property type="evidence" value="ECO:0007669"/>
    <property type="project" value="TreeGrafter"/>
</dbReference>
<dbReference type="Pfam" id="PF00488">
    <property type="entry name" value="MutS_V"/>
    <property type="match status" value="1"/>
</dbReference>
<feature type="domain" description="DNA mismatch repair proteins mutS family" evidence="7">
    <location>
        <begin position="855"/>
        <end position="871"/>
    </location>
</feature>
<dbReference type="GO" id="GO:0005739">
    <property type="term" value="C:mitochondrion"/>
    <property type="evidence" value="ECO:0007669"/>
    <property type="project" value="TreeGrafter"/>
</dbReference>
<accession>A0A5E8BPG2</accession>
<evidence type="ECO:0000256" key="3">
    <source>
        <dbReference type="ARBA" id="ARBA00022763"/>
    </source>
</evidence>
<dbReference type="GO" id="GO:0005524">
    <property type="term" value="F:ATP binding"/>
    <property type="evidence" value="ECO:0007669"/>
    <property type="project" value="UniProtKB-KW"/>
</dbReference>